<evidence type="ECO:0000313" key="4">
    <source>
        <dbReference type="EMBL" id="EAX88148.1"/>
    </source>
</evidence>
<evidence type="ECO:0000256" key="1">
    <source>
        <dbReference type="ARBA" id="ARBA00001968"/>
    </source>
</evidence>
<dbReference type="InterPro" id="IPR027806">
    <property type="entry name" value="HARBI1_dom"/>
</dbReference>
<name>A2G3X4_TRIV3</name>
<dbReference type="VEuPathDB" id="TrichDB:TVAGG3_0113660"/>
<protein>
    <recommendedName>
        <fullName evidence="3">DDE Tnp4 domain-containing protein</fullName>
    </recommendedName>
</protein>
<dbReference type="InParanoid" id="A2G3X4"/>
<evidence type="ECO:0000259" key="3">
    <source>
        <dbReference type="Pfam" id="PF13359"/>
    </source>
</evidence>
<accession>A2G3X4</accession>
<dbReference type="VEuPathDB" id="TrichDB:TVAG_413280"/>
<dbReference type="RefSeq" id="XP_001301078.1">
    <property type="nucleotide sequence ID" value="XM_001301077.1"/>
</dbReference>
<proteinExistence type="predicted"/>
<comment type="cofactor">
    <cofactor evidence="1">
        <name>a divalent metal cation</name>
        <dbReference type="ChEBI" id="CHEBI:60240"/>
    </cofactor>
</comment>
<dbReference type="Proteomes" id="UP000001542">
    <property type="component" value="Unassembled WGS sequence"/>
</dbReference>
<sequence length="442" mass="51725">MLHKWPNIFVLLKIEYQFYKINKIFEINNYHFINVQSAAPEQNPPPAQENVTAVNSIQIATSSEISENEIDPTDPISFFTQREAEYMESFVDVPVNDVPEPKIKEPLKIRIEEILRVQQNNCLTKLTNLTCKDFRDLLHLYFNTLEHNHYKHTIVSLESKLLITLTWLKHSGSFKDLGAQFGIKKTHTRAIVMDIINKIGLKIGEDFVKWRPYIRWDESEKSAEYPGMLGALDATVQEIGRAKDQNLYYSGKHKMCCVKVQCFVSPKGRLLHFSKPIRGKRHDFRLFKKTKNLISILKAEKERMMAEIETEPCLLADLGYQGINDIIPWAKIPFKRQRNTELTDDQKEYNRKLSSGRIIVENYFSRLKRYWRVIGGKWPLKIKGDLIFYQHTFAICAGLTNKLLCRRPLRRGAERWDDNMDENSMAYNYQESVSEDDSENSY</sequence>
<evidence type="ECO:0000313" key="5">
    <source>
        <dbReference type="Proteomes" id="UP000001542"/>
    </source>
</evidence>
<reference evidence="4" key="2">
    <citation type="journal article" date="2007" name="Science">
        <title>Draft genome sequence of the sexually transmitted pathogen Trichomonas vaginalis.</title>
        <authorList>
            <person name="Carlton J.M."/>
            <person name="Hirt R.P."/>
            <person name="Silva J.C."/>
            <person name="Delcher A.L."/>
            <person name="Schatz M."/>
            <person name="Zhao Q."/>
            <person name="Wortman J.R."/>
            <person name="Bidwell S.L."/>
            <person name="Alsmark U.C.M."/>
            <person name="Besteiro S."/>
            <person name="Sicheritz-Ponten T."/>
            <person name="Noel C.J."/>
            <person name="Dacks J.B."/>
            <person name="Foster P.G."/>
            <person name="Simillion C."/>
            <person name="Van de Peer Y."/>
            <person name="Miranda-Saavedra D."/>
            <person name="Barton G.J."/>
            <person name="Westrop G.D."/>
            <person name="Mueller S."/>
            <person name="Dessi D."/>
            <person name="Fiori P.L."/>
            <person name="Ren Q."/>
            <person name="Paulsen I."/>
            <person name="Zhang H."/>
            <person name="Bastida-Corcuera F.D."/>
            <person name="Simoes-Barbosa A."/>
            <person name="Brown M.T."/>
            <person name="Hayes R.D."/>
            <person name="Mukherjee M."/>
            <person name="Okumura C.Y."/>
            <person name="Schneider R."/>
            <person name="Smith A.J."/>
            <person name="Vanacova S."/>
            <person name="Villalvazo M."/>
            <person name="Haas B.J."/>
            <person name="Pertea M."/>
            <person name="Feldblyum T.V."/>
            <person name="Utterback T.R."/>
            <person name="Shu C.L."/>
            <person name="Osoegawa K."/>
            <person name="de Jong P.J."/>
            <person name="Hrdy I."/>
            <person name="Horvathova L."/>
            <person name="Zubacova Z."/>
            <person name="Dolezal P."/>
            <person name="Malik S.B."/>
            <person name="Logsdon J.M. Jr."/>
            <person name="Henze K."/>
            <person name="Gupta A."/>
            <person name="Wang C.C."/>
            <person name="Dunne R.L."/>
            <person name="Upcroft J.A."/>
            <person name="Upcroft P."/>
            <person name="White O."/>
            <person name="Salzberg S.L."/>
            <person name="Tang P."/>
            <person name="Chiu C.-H."/>
            <person name="Lee Y.-S."/>
            <person name="Embley T.M."/>
            <person name="Coombs G.H."/>
            <person name="Mottram J.C."/>
            <person name="Tachezy J."/>
            <person name="Fraser-Liggett C.M."/>
            <person name="Johnson P.J."/>
        </authorList>
    </citation>
    <scope>NUCLEOTIDE SEQUENCE [LARGE SCALE GENOMIC DNA]</scope>
    <source>
        <strain evidence="4">G3</strain>
    </source>
</reference>
<dbReference type="EMBL" id="DS114349">
    <property type="protein sequence ID" value="EAX88148.1"/>
    <property type="molecule type" value="Genomic_DNA"/>
</dbReference>
<evidence type="ECO:0000256" key="2">
    <source>
        <dbReference type="ARBA" id="ARBA00022723"/>
    </source>
</evidence>
<keyword evidence="5" id="KW-1185">Reference proteome</keyword>
<dbReference type="KEGG" id="tva:4745801"/>
<feature type="domain" description="DDE Tnp4" evidence="3">
    <location>
        <begin position="232"/>
        <end position="401"/>
    </location>
</feature>
<dbReference type="AlphaFoldDB" id="A2G3X4"/>
<keyword evidence="2" id="KW-0479">Metal-binding</keyword>
<dbReference type="OrthoDB" id="2668416at2759"/>
<reference evidence="4" key="1">
    <citation type="submission" date="2006-10" db="EMBL/GenBank/DDBJ databases">
        <authorList>
            <person name="Amadeo P."/>
            <person name="Zhao Q."/>
            <person name="Wortman J."/>
            <person name="Fraser-Liggett C."/>
            <person name="Carlton J."/>
        </authorList>
    </citation>
    <scope>NUCLEOTIDE SEQUENCE</scope>
    <source>
        <strain evidence="4">G3</strain>
    </source>
</reference>
<gene>
    <name evidence="4" type="ORF">TVAG_413280</name>
</gene>
<organism evidence="4 5">
    <name type="scientific">Trichomonas vaginalis (strain ATCC PRA-98 / G3)</name>
    <dbReference type="NCBI Taxonomy" id="412133"/>
    <lineage>
        <taxon>Eukaryota</taxon>
        <taxon>Metamonada</taxon>
        <taxon>Parabasalia</taxon>
        <taxon>Trichomonadida</taxon>
        <taxon>Trichomonadidae</taxon>
        <taxon>Trichomonas</taxon>
    </lineage>
</organism>
<dbReference type="GO" id="GO:0046872">
    <property type="term" value="F:metal ion binding"/>
    <property type="evidence" value="ECO:0007669"/>
    <property type="project" value="UniProtKB-KW"/>
</dbReference>
<dbReference type="Pfam" id="PF13359">
    <property type="entry name" value="DDE_Tnp_4"/>
    <property type="match status" value="1"/>
</dbReference>